<accession>A0A4R8UHA9</accession>
<evidence type="ECO:0000256" key="1">
    <source>
        <dbReference type="SAM" id="MobiDB-lite"/>
    </source>
</evidence>
<name>A0A4R8UHA9_9MICO</name>
<evidence type="ECO:0000313" key="2">
    <source>
        <dbReference type="EMBL" id="TFB51731.1"/>
    </source>
</evidence>
<dbReference type="GO" id="GO:0005975">
    <property type="term" value="P:carbohydrate metabolic process"/>
    <property type="evidence" value="ECO:0007669"/>
    <property type="project" value="InterPro"/>
</dbReference>
<protein>
    <submittedName>
        <fullName evidence="2">Uncharacterized protein</fullName>
    </submittedName>
</protein>
<dbReference type="SUPFAM" id="SSF48208">
    <property type="entry name" value="Six-hairpin glycosidases"/>
    <property type="match status" value="1"/>
</dbReference>
<dbReference type="EMBL" id="SOEZ01000039">
    <property type="protein sequence ID" value="TFB51731.1"/>
    <property type="molecule type" value="Genomic_DNA"/>
</dbReference>
<reference evidence="2 3" key="1">
    <citation type="submission" date="2019-03" db="EMBL/GenBank/DDBJ databases">
        <title>Genomics of glacier-inhabiting Cryobacterium strains.</title>
        <authorList>
            <person name="Liu Q."/>
            <person name="Xin Y.-H."/>
        </authorList>
    </citation>
    <scope>NUCLEOTIDE SEQUENCE [LARGE SCALE GENOMIC DNA]</scope>
    <source>
        <strain evidence="2 3">Sr47</strain>
    </source>
</reference>
<proteinExistence type="predicted"/>
<evidence type="ECO:0000313" key="3">
    <source>
        <dbReference type="Proteomes" id="UP000297866"/>
    </source>
</evidence>
<keyword evidence="3" id="KW-1185">Reference proteome</keyword>
<gene>
    <name evidence="2" type="ORF">E3O23_07810</name>
</gene>
<feature type="region of interest" description="Disordered" evidence="1">
    <location>
        <begin position="383"/>
        <end position="406"/>
    </location>
</feature>
<comment type="caution">
    <text evidence="2">The sequence shown here is derived from an EMBL/GenBank/DDBJ whole genome shotgun (WGS) entry which is preliminary data.</text>
</comment>
<dbReference type="AlphaFoldDB" id="A0A4R8UHA9"/>
<dbReference type="Proteomes" id="UP000297866">
    <property type="component" value="Unassembled WGS sequence"/>
</dbReference>
<dbReference type="InterPro" id="IPR008928">
    <property type="entry name" value="6-hairpin_glycosidase_sf"/>
</dbReference>
<feature type="compositionally biased region" description="Low complexity" evidence="1">
    <location>
        <begin position="385"/>
        <end position="399"/>
    </location>
</feature>
<dbReference type="OrthoDB" id="7254827at2"/>
<sequence>MGTGQQVRAGEIPGAPPRAADSLVELAARGLRHSFIPEQAAFAQTVRAVRTPTTVELVREGSSLRYSAIVALGLATLGPDDQGQVLAGRSAGDLAASASERAADSPDPGAVALAAWAAAEVGGAPDTALLRRLSGFLSKGSPLPTVDTAWMLAAAVSSLRASGGEDALSSGIARRARDLLLAAQGPQGIFPHALPAASLGRWRAHIGCFADQVYPIQSLARLAALTGDPEALSAANLAAQRICALQGDAGQWWWHYDARDGSVVEGFPVYSVHQHAMAPMALFDLAEAGGDEHEASISRGLRWLDTHPEVLEDLVSERHGLVWRKVGRREPAKAARRLSAVTTSIRPGWRLPGIDTVLPTSQVDHECRPYELGWLLYAWRPPGPTSAGPDGASAAGGRPTSTEEPT</sequence>
<dbReference type="RefSeq" id="WP_134489808.1">
    <property type="nucleotide sequence ID" value="NZ_SOEZ01000039.1"/>
</dbReference>
<organism evidence="2 3">
    <name type="scientific">Cryobacterium tagatosivorans</name>
    <dbReference type="NCBI Taxonomy" id="1259199"/>
    <lineage>
        <taxon>Bacteria</taxon>
        <taxon>Bacillati</taxon>
        <taxon>Actinomycetota</taxon>
        <taxon>Actinomycetes</taxon>
        <taxon>Micrococcales</taxon>
        <taxon>Microbacteriaceae</taxon>
        <taxon>Cryobacterium</taxon>
    </lineage>
</organism>